<dbReference type="OrthoDB" id="84876at2157"/>
<accession>A0A124EBE1</accession>
<keyword evidence="2" id="KW-1185">Reference proteome</keyword>
<comment type="caution">
    <text evidence="1">The sequence shown here is derived from an EMBL/GenBank/DDBJ whole genome shotgun (WGS) entry which is preliminary data.</text>
</comment>
<evidence type="ECO:0000313" key="2">
    <source>
        <dbReference type="Proteomes" id="UP000053462"/>
    </source>
</evidence>
<proteinExistence type="predicted"/>
<evidence type="ECO:0000313" key="1">
    <source>
        <dbReference type="EMBL" id="KUH33597.1"/>
    </source>
</evidence>
<name>A0A124EBE1_9EURY</name>
<dbReference type="Proteomes" id="UP000053462">
    <property type="component" value="Unassembled WGS sequence"/>
</dbReference>
<dbReference type="AlphaFoldDB" id="A0A124EBE1"/>
<protein>
    <submittedName>
        <fullName evidence="1">Uncharacterized protein</fullName>
    </submittedName>
</protein>
<sequence>MLFKKKGVFTEEDARKVVEWMGAHPEERELIVMAEGVTDGAKRRLWDYTRGVQLMADMTGEDRRVKVEILEGFVSEKVKGLDVDSLSNLD</sequence>
<reference evidence="1 2" key="1">
    <citation type="submission" date="2015-10" db="EMBL/GenBank/DDBJ databases">
        <title>Draft genome sequence of Thermococcus celericrescens strain DSM 17994.</title>
        <authorList>
            <person name="Hong S.-J."/>
            <person name="Park C.-E."/>
            <person name="Shin J.-H."/>
        </authorList>
    </citation>
    <scope>NUCLEOTIDE SEQUENCE [LARGE SCALE GENOMIC DNA]</scope>
    <source>
        <strain evidence="1 2">DSM 17994</strain>
    </source>
</reference>
<dbReference type="RefSeq" id="WP_058938626.1">
    <property type="nucleotide sequence ID" value="NZ_LLYW01000018.1"/>
</dbReference>
<organism evidence="1 2">
    <name type="scientific">Thermococcus celericrescens</name>
    <dbReference type="NCBI Taxonomy" id="227598"/>
    <lineage>
        <taxon>Archaea</taxon>
        <taxon>Methanobacteriati</taxon>
        <taxon>Methanobacteriota</taxon>
        <taxon>Thermococci</taxon>
        <taxon>Thermococcales</taxon>
        <taxon>Thermococcaceae</taxon>
        <taxon>Thermococcus</taxon>
    </lineage>
</organism>
<gene>
    <name evidence="1" type="ORF">APY94_05230</name>
</gene>
<dbReference type="EMBL" id="LLYW01000018">
    <property type="protein sequence ID" value="KUH33597.1"/>
    <property type="molecule type" value="Genomic_DNA"/>
</dbReference>